<organism evidence="2 3">
    <name type="scientific">Oryza meyeriana var. granulata</name>
    <dbReference type="NCBI Taxonomy" id="110450"/>
    <lineage>
        <taxon>Eukaryota</taxon>
        <taxon>Viridiplantae</taxon>
        <taxon>Streptophyta</taxon>
        <taxon>Embryophyta</taxon>
        <taxon>Tracheophyta</taxon>
        <taxon>Spermatophyta</taxon>
        <taxon>Magnoliopsida</taxon>
        <taxon>Liliopsida</taxon>
        <taxon>Poales</taxon>
        <taxon>Poaceae</taxon>
        <taxon>BOP clade</taxon>
        <taxon>Oryzoideae</taxon>
        <taxon>Oryzeae</taxon>
        <taxon>Oryzinae</taxon>
        <taxon>Oryza</taxon>
        <taxon>Oryza meyeriana</taxon>
    </lineage>
</organism>
<comment type="caution">
    <text evidence="2">The sequence shown here is derived from an EMBL/GenBank/DDBJ whole genome shotgun (WGS) entry which is preliminary data.</text>
</comment>
<keyword evidence="3" id="KW-1185">Reference proteome</keyword>
<protein>
    <submittedName>
        <fullName evidence="2">Uncharacterized protein</fullName>
    </submittedName>
</protein>
<dbReference type="AlphaFoldDB" id="A0A6G1DFN1"/>
<feature type="compositionally biased region" description="Basic and acidic residues" evidence="1">
    <location>
        <begin position="18"/>
        <end position="27"/>
    </location>
</feature>
<evidence type="ECO:0000256" key="1">
    <source>
        <dbReference type="SAM" id="MobiDB-lite"/>
    </source>
</evidence>
<dbReference type="PANTHER" id="PTHR33257">
    <property type="entry name" value="OS05G0165500 PROTEIN"/>
    <property type="match status" value="1"/>
</dbReference>
<dbReference type="PANTHER" id="PTHR33257:SF20">
    <property type="entry name" value="LEGUME LECTIN DOMAIN-CONTAINING PROTEIN"/>
    <property type="match status" value="1"/>
</dbReference>
<accession>A0A6G1DFN1</accession>
<feature type="compositionally biased region" description="Pro residues" evidence="1">
    <location>
        <begin position="84"/>
        <end position="93"/>
    </location>
</feature>
<reference evidence="2 3" key="1">
    <citation type="submission" date="2019-11" db="EMBL/GenBank/DDBJ databases">
        <title>Whole genome sequence of Oryza granulata.</title>
        <authorList>
            <person name="Li W."/>
        </authorList>
    </citation>
    <scope>NUCLEOTIDE SEQUENCE [LARGE SCALE GENOMIC DNA]</scope>
    <source>
        <strain evidence="3">cv. Menghai</strain>
        <tissue evidence="2">Leaf</tissue>
    </source>
</reference>
<feature type="region of interest" description="Disordered" evidence="1">
    <location>
        <begin position="79"/>
        <end position="109"/>
    </location>
</feature>
<proteinExistence type="predicted"/>
<gene>
    <name evidence="2" type="ORF">E2562_005374</name>
</gene>
<feature type="region of interest" description="Disordered" evidence="1">
    <location>
        <begin position="1"/>
        <end position="27"/>
    </location>
</feature>
<dbReference type="Proteomes" id="UP000479710">
    <property type="component" value="Unassembled WGS sequence"/>
</dbReference>
<name>A0A6G1DFN1_9ORYZ</name>
<dbReference type="OrthoDB" id="691043at2759"/>
<evidence type="ECO:0000313" key="2">
    <source>
        <dbReference type="EMBL" id="KAF0910984.1"/>
    </source>
</evidence>
<sequence length="149" mass="15511">MDSKQQLAVRPVSAKKHAGIDGKAASRERSGLANASFRVYYSLRAGAVPFLWESSPGTPKTGAAAAAVAAVSPASEASTAASAPLPPISPPPSYQSVQMKGRRCRPRSSWPAAAGDIVRALLGMLGLGKRRRRPSASISELPPFASLPY</sequence>
<dbReference type="EMBL" id="SPHZ02000006">
    <property type="protein sequence ID" value="KAF0910984.1"/>
    <property type="molecule type" value="Genomic_DNA"/>
</dbReference>
<feature type="region of interest" description="Disordered" evidence="1">
    <location>
        <begin position="129"/>
        <end position="149"/>
    </location>
</feature>
<evidence type="ECO:0000313" key="3">
    <source>
        <dbReference type="Proteomes" id="UP000479710"/>
    </source>
</evidence>